<dbReference type="InterPro" id="IPR037175">
    <property type="entry name" value="KFase_sf"/>
</dbReference>
<dbReference type="GO" id="GO:0016787">
    <property type="term" value="F:hydrolase activity"/>
    <property type="evidence" value="ECO:0007669"/>
    <property type="project" value="UniProtKB-KW"/>
</dbReference>
<evidence type="ECO:0000313" key="1">
    <source>
        <dbReference type="EMBL" id="WRP15659.1"/>
    </source>
</evidence>
<sequence>MCAPSVVEHVASRLSRRELLGAAAGALAASLLPASRGVARAASPAPATQRLSFENVADLTHVLSPDFPVFPSFEPMKVTNLFTVARDGFYANRWDLGEHTGTHFDAPVHFVDRDGVWSLDQVPPERLVAPLAVIHIHERAARDPDAWVTVDDLMAWEARYGRIPDGAIVCMHSGWESRVGDADAYRNADASGTMHFPGFSPQAAQWLVHERDIVGIGVDTLSLDIGPSTGFEVHLTVLGANLYGLENLANLARVPPAGATVIVGAPRVRGASGGPCRVLAVW</sequence>
<dbReference type="Proteomes" id="UP001333102">
    <property type="component" value="Chromosome"/>
</dbReference>
<gene>
    <name evidence="1" type="ORF">VLY81_05710</name>
</gene>
<dbReference type="EC" id="3.5.-.-" evidence="1"/>
<dbReference type="PANTHER" id="PTHR31118">
    <property type="entry name" value="CYCLASE-LIKE PROTEIN 2"/>
    <property type="match status" value="1"/>
</dbReference>
<reference evidence="2" key="1">
    <citation type="submission" date="2023-12" db="EMBL/GenBank/DDBJ databases">
        <title>Novel isolates from deep terrestrial aquifers shed light on the physiology and ecology of the class Limnochordia.</title>
        <authorList>
            <person name="Karnachuk O.V."/>
            <person name="Lukina A.P."/>
            <person name="Avakyan M.R."/>
            <person name="Kadnikov V."/>
            <person name="Begmatov S."/>
            <person name="Beletsky A.V."/>
            <person name="Mardanov A.V."/>
            <person name="Ravin N.V."/>
        </authorList>
    </citation>
    <scope>NUCLEOTIDE SEQUENCE [LARGE SCALE GENOMIC DNA]</scope>
    <source>
        <strain evidence="2">LN</strain>
    </source>
</reference>
<dbReference type="SUPFAM" id="SSF102198">
    <property type="entry name" value="Putative cyclase"/>
    <property type="match status" value="1"/>
</dbReference>
<organism evidence="1 2">
    <name type="scientific">Geochorda subterranea</name>
    <dbReference type="NCBI Taxonomy" id="3109564"/>
    <lineage>
        <taxon>Bacteria</taxon>
        <taxon>Bacillati</taxon>
        <taxon>Bacillota</taxon>
        <taxon>Limnochordia</taxon>
        <taxon>Limnochordales</taxon>
        <taxon>Geochordaceae</taxon>
        <taxon>Geochorda</taxon>
    </lineage>
</organism>
<dbReference type="InterPro" id="IPR006311">
    <property type="entry name" value="TAT_signal"/>
</dbReference>
<dbReference type="EMBL" id="CP141614">
    <property type="protein sequence ID" value="WRP15659.1"/>
    <property type="molecule type" value="Genomic_DNA"/>
</dbReference>
<dbReference type="Pfam" id="PF04199">
    <property type="entry name" value="Cyclase"/>
    <property type="match status" value="1"/>
</dbReference>
<accession>A0ABZ1BSE3</accession>
<keyword evidence="2" id="KW-1185">Reference proteome</keyword>
<dbReference type="Gene3D" id="3.50.30.50">
    <property type="entry name" value="Putative cyclase"/>
    <property type="match status" value="1"/>
</dbReference>
<evidence type="ECO:0000313" key="2">
    <source>
        <dbReference type="Proteomes" id="UP001333102"/>
    </source>
</evidence>
<name>A0ABZ1BSE3_9FIRM</name>
<keyword evidence="1" id="KW-0378">Hydrolase</keyword>
<dbReference type="PROSITE" id="PS51318">
    <property type="entry name" value="TAT"/>
    <property type="match status" value="1"/>
</dbReference>
<protein>
    <submittedName>
        <fullName evidence="1">Cyclase family protein</fullName>
        <ecNumber evidence="1">3.5.-.-</ecNumber>
    </submittedName>
</protein>
<proteinExistence type="predicted"/>
<dbReference type="PANTHER" id="PTHR31118:SF12">
    <property type="entry name" value="CYCLASE-LIKE PROTEIN 2"/>
    <property type="match status" value="1"/>
</dbReference>
<dbReference type="InterPro" id="IPR007325">
    <property type="entry name" value="KFase/CYL"/>
</dbReference>
<dbReference type="RefSeq" id="WP_324670065.1">
    <property type="nucleotide sequence ID" value="NZ_CP141614.1"/>
</dbReference>